<evidence type="ECO:0000256" key="3">
    <source>
        <dbReference type="ARBA" id="ARBA00022827"/>
    </source>
</evidence>
<protein>
    <submittedName>
        <fullName evidence="6">Pyridine nucleotide-disulfide oxidoreductase</fullName>
    </submittedName>
</protein>
<evidence type="ECO:0000313" key="7">
    <source>
        <dbReference type="Proteomes" id="UP000321726"/>
    </source>
</evidence>
<sequence>MSVPPQGSSTRQNSRSSVVLVGAGHSHLHLIKHLDTRKYAATLIDPGAFWYSGSASAMLAGDLKARDARIDPARTCRQRGILLIRRKVIRVDTRHRRLMLDDATEVSYDVLSLTPGSRIPPPRHDLADVESWAVKPISRLLALRARLRRQLREQRHIRILVVGAGASGIEIACALRQLGMRHGAGPERLDIVLLHNGAGPLPGAPPGCRRWIGKSLQRRDIQLVANPRPDDTADDIPSSLLATADHVILATGLRPATDALGLAAAGSCGLPVDRQLRVLGLSDVLAAGDGIDFDGRKLARIGVHGVRQGPVLLHNLQATLEGQPLRDYQPPKRALSIINLSADEGVALYGRSWWGGKAALVWKRWLDRRFIELHRD</sequence>
<keyword evidence="4" id="KW-0560">Oxidoreductase</keyword>
<reference evidence="6 7" key="1">
    <citation type="submission" date="2019-07" db="EMBL/GenBank/DDBJ databases">
        <title>Whole genome shotgun sequence of Halomonas cupida NBRC 102219.</title>
        <authorList>
            <person name="Hosoyama A."/>
            <person name="Uohara A."/>
            <person name="Ohji S."/>
            <person name="Ichikawa N."/>
        </authorList>
    </citation>
    <scope>NUCLEOTIDE SEQUENCE [LARGE SCALE GENOMIC DNA]</scope>
    <source>
        <strain evidence="6 7">NBRC 102219</strain>
    </source>
</reference>
<dbReference type="PRINTS" id="PR00411">
    <property type="entry name" value="PNDRDTASEI"/>
</dbReference>
<dbReference type="SUPFAM" id="SSF51905">
    <property type="entry name" value="FAD/NAD(P)-binding domain"/>
    <property type="match status" value="2"/>
</dbReference>
<dbReference type="PANTHER" id="PTHR42913">
    <property type="entry name" value="APOPTOSIS-INDUCING FACTOR 1"/>
    <property type="match status" value="1"/>
</dbReference>
<evidence type="ECO:0000256" key="1">
    <source>
        <dbReference type="ARBA" id="ARBA00001974"/>
    </source>
</evidence>
<evidence type="ECO:0000256" key="4">
    <source>
        <dbReference type="ARBA" id="ARBA00023002"/>
    </source>
</evidence>
<keyword evidence="7" id="KW-1185">Reference proteome</keyword>
<evidence type="ECO:0000256" key="2">
    <source>
        <dbReference type="ARBA" id="ARBA00022630"/>
    </source>
</evidence>
<dbReference type="InterPro" id="IPR051169">
    <property type="entry name" value="NADH-Q_oxidoreductase"/>
</dbReference>
<dbReference type="PANTHER" id="PTHR42913:SF9">
    <property type="entry name" value="SLR1591 PROTEIN"/>
    <property type="match status" value="1"/>
</dbReference>
<dbReference type="InterPro" id="IPR023753">
    <property type="entry name" value="FAD/NAD-binding_dom"/>
</dbReference>
<feature type="domain" description="FAD/NAD(P)-binding" evidence="5">
    <location>
        <begin position="17"/>
        <end position="291"/>
    </location>
</feature>
<evidence type="ECO:0000313" key="6">
    <source>
        <dbReference type="EMBL" id="GEN24594.1"/>
    </source>
</evidence>
<dbReference type="Proteomes" id="UP000321726">
    <property type="component" value="Unassembled WGS sequence"/>
</dbReference>
<dbReference type="InterPro" id="IPR036188">
    <property type="entry name" value="FAD/NAD-bd_sf"/>
</dbReference>
<name>A0ABQ0WFV2_9GAMM</name>
<evidence type="ECO:0000259" key="5">
    <source>
        <dbReference type="Pfam" id="PF07992"/>
    </source>
</evidence>
<dbReference type="RefSeq" id="WP_146950976.1">
    <property type="nucleotide sequence ID" value="NZ_BJXU01000097.1"/>
</dbReference>
<dbReference type="Pfam" id="PF07992">
    <property type="entry name" value="Pyr_redox_2"/>
    <property type="match status" value="1"/>
</dbReference>
<dbReference type="Gene3D" id="3.50.50.100">
    <property type="match status" value="1"/>
</dbReference>
<keyword evidence="3" id="KW-0274">FAD</keyword>
<organism evidence="6 7">
    <name type="scientific">Halomonas cupida</name>
    <dbReference type="NCBI Taxonomy" id="44933"/>
    <lineage>
        <taxon>Bacteria</taxon>
        <taxon>Pseudomonadati</taxon>
        <taxon>Pseudomonadota</taxon>
        <taxon>Gammaproteobacteria</taxon>
        <taxon>Oceanospirillales</taxon>
        <taxon>Halomonadaceae</taxon>
        <taxon>Halomonas</taxon>
    </lineage>
</organism>
<comment type="cofactor">
    <cofactor evidence="1">
        <name>FAD</name>
        <dbReference type="ChEBI" id="CHEBI:57692"/>
    </cofactor>
</comment>
<accession>A0ABQ0WFV2</accession>
<gene>
    <name evidence="6" type="ORF">HCU01_25430</name>
</gene>
<dbReference type="EMBL" id="BJXU01000097">
    <property type="protein sequence ID" value="GEN24594.1"/>
    <property type="molecule type" value="Genomic_DNA"/>
</dbReference>
<comment type="caution">
    <text evidence="6">The sequence shown here is derived from an EMBL/GenBank/DDBJ whole genome shotgun (WGS) entry which is preliminary data.</text>
</comment>
<keyword evidence="2" id="KW-0285">Flavoprotein</keyword>
<proteinExistence type="predicted"/>